<organism evidence="7 8">
    <name type="scientific">Lentisphaera profundi</name>
    <dbReference type="NCBI Taxonomy" id="1658616"/>
    <lineage>
        <taxon>Bacteria</taxon>
        <taxon>Pseudomonadati</taxon>
        <taxon>Lentisphaerota</taxon>
        <taxon>Lentisphaeria</taxon>
        <taxon>Lentisphaerales</taxon>
        <taxon>Lentisphaeraceae</taxon>
        <taxon>Lentisphaera</taxon>
    </lineage>
</organism>
<dbReference type="Gene3D" id="3.40.50.300">
    <property type="entry name" value="P-loop containing nucleotide triphosphate hydrolases"/>
    <property type="match status" value="1"/>
</dbReference>
<dbReference type="RefSeq" id="WP_274153385.1">
    <property type="nucleotide sequence ID" value="NZ_CP117812.1"/>
</dbReference>
<evidence type="ECO:0000313" key="8">
    <source>
        <dbReference type="Proteomes" id="UP001214250"/>
    </source>
</evidence>
<feature type="transmembrane region" description="Helical" evidence="5">
    <location>
        <begin position="126"/>
        <end position="145"/>
    </location>
</feature>
<dbReference type="InterPro" id="IPR036640">
    <property type="entry name" value="ABC1_TM_sf"/>
</dbReference>
<dbReference type="EMBL" id="CP117812">
    <property type="protein sequence ID" value="WDE98514.1"/>
    <property type="molecule type" value="Genomic_DNA"/>
</dbReference>
<dbReference type="Proteomes" id="UP001214250">
    <property type="component" value="Chromosome 2"/>
</dbReference>
<feature type="transmembrane region" description="Helical" evidence="5">
    <location>
        <begin position="12"/>
        <end position="39"/>
    </location>
</feature>
<protein>
    <recommendedName>
        <fullName evidence="6">ABC transmembrane type-1 domain-containing protein</fullName>
    </recommendedName>
</protein>
<comment type="subcellular location">
    <subcellularLocation>
        <location evidence="1">Cell membrane</location>
        <topology evidence="1">Multi-pass membrane protein</topology>
    </subcellularLocation>
</comment>
<evidence type="ECO:0000256" key="2">
    <source>
        <dbReference type="ARBA" id="ARBA00022692"/>
    </source>
</evidence>
<evidence type="ECO:0000256" key="4">
    <source>
        <dbReference type="ARBA" id="ARBA00023136"/>
    </source>
</evidence>
<dbReference type="InterPro" id="IPR027417">
    <property type="entry name" value="P-loop_NTPase"/>
</dbReference>
<evidence type="ECO:0000313" key="7">
    <source>
        <dbReference type="EMBL" id="WDE98514.1"/>
    </source>
</evidence>
<evidence type="ECO:0000256" key="5">
    <source>
        <dbReference type="SAM" id="Phobius"/>
    </source>
</evidence>
<evidence type="ECO:0000259" key="6">
    <source>
        <dbReference type="PROSITE" id="PS50929"/>
    </source>
</evidence>
<evidence type="ECO:0000256" key="3">
    <source>
        <dbReference type="ARBA" id="ARBA00022989"/>
    </source>
</evidence>
<reference evidence="7 8" key="1">
    <citation type="submission" date="2023-02" db="EMBL/GenBank/DDBJ databases">
        <title>Genome sequence of Lentisphaera profundi SAORIC-696.</title>
        <authorList>
            <person name="Kim e."/>
            <person name="Cho J.-C."/>
            <person name="Choi A."/>
            <person name="Kang I."/>
        </authorList>
    </citation>
    <scope>NUCLEOTIDE SEQUENCE [LARGE SCALE GENOMIC DNA]</scope>
    <source>
        <strain evidence="7 8">SAORIC-696</strain>
    </source>
</reference>
<accession>A0ABY7W0K4</accession>
<dbReference type="SUPFAM" id="SSF90123">
    <property type="entry name" value="ABC transporter transmembrane region"/>
    <property type="match status" value="1"/>
</dbReference>
<evidence type="ECO:0000256" key="1">
    <source>
        <dbReference type="ARBA" id="ARBA00004651"/>
    </source>
</evidence>
<sequence length="502" mass="56381">MPKTKTIVPFLNIHLDVLAASFMINILGLTVPIVMLHVYDRILGNNSVSTALLLFSAAFIAVVIDGLFRYLRALVLQIYSEAYALDAPILLADKIMTSSKEYSPIRVRTFFDKLNILKNNYSGQSIVALLDLPFVFFYLYILWFLAGDVALVPGVLFIIAIISSLTLSRYAKRISLTKESNEQNLQARLYGFFFHLDSKKKNNLVAIEEAQLNNILSDHISNTTRQAALQSHLSSIIQVLSQLSTISVISFGAYKVIQGELTTGALAACSILAGRCIAPVGALLNTGVRLQENALAKEELSHFENQDFKEFFQIQTISIHSTPCIEGVYLLDNLDDFDLKYNNHRISEPDFIKIDGHCPLFSGTIIENLTAFKKIYASEALDYAGQLGLHEYFNKLPKGYEDPVNNDRFDFYDKSTKIQIALIRALISNKKFILIEDILSSFDPASRWRFISFIHSLDDFMILVKDPLMLTKNEFLLEEKKQAEARSAQKAALMAAMEVANA</sequence>
<feature type="transmembrane region" description="Helical" evidence="5">
    <location>
        <begin position="151"/>
        <end position="171"/>
    </location>
</feature>
<dbReference type="InterPro" id="IPR011527">
    <property type="entry name" value="ABC1_TM_dom"/>
</dbReference>
<keyword evidence="3 5" id="KW-1133">Transmembrane helix</keyword>
<dbReference type="SUPFAM" id="SSF52540">
    <property type="entry name" value="P-loop containing nucleoside triphosphate hydrolases"/>
    <property type="match status" value="1"/>
</dbReference>
<feature type="transmembrane region" description="Helical" evidence="5">
    <location>
        <begin position="51"/>
        <end position="71"/>
    </location>
</feature>
<name>A0ABY7W0K4_9BACT</name>
<proteinExistence type="predicted"/>
<dbReference type="PROSITE" id="PS50929">
    <property type="entry name" value="ABC_TM1F"/>
    <property type="match status" value="1"/>
</dbReference>
<keyword evidence="4 5" id="KW-0472">Membrane</keyword>
<gene>
    <name evidence="7" type="ORF">PQO03_11740</name>
</gene>
<keyword evidence="2 5" id="KW-0812">Transmembrane</keyword>
<keyword evidence="8" id="KW-1185">Reference proteome</keyword>
<dbReference type="Gene3D" id="1.20.1560.10">
    <property type="entry name" value="ABC transporter type 1, transmembrane domain"/>
    <property type="match status" value="1"/>
</dbReference>
<feature type="domain" description="ABC transmembrane type-1" evidence="6">
    <location>
        <begin position="17"/>
        <end position="292"/>
    </location>
</feature>